<protein>
    <submittedName>
        <fullName evidence="2">Uncharacterized protein</fullName>
    </submittedName>
</protein>
<keyword evidence="1" id="KW-0472">Membrane</keyword>
<reference evidence="2" key="1">
    <citation type="submission" date="2022-06" db="EMBL/GenBank/DDBJ databases">
        <title>Complete genome sequence of Mycobacterium pseudoshottsii NJB1907-Z4.</title>
        <authorList>
            <person name="Komine T."/>
            <person name="Fukano H."/>
            <person name="Wada S."/>
        </authorList>
    </citation>
    <scope>NUCLEOTIDE SEQUENCE</scope>
    <source>
        <strain evidence="2">NJB1907-Z4</strain>
    </source>
</reference>
<dbReference type="AlphaFoldDB" id="A0A9N7QMV1"/>
<evidence type="ECO:0000313" key="2">
    <source>
        <dbReference type="EMBL" id="BDN82280.1"/>
    </source>
</evidence>
<sequence>MCFERTLLKPWPRYLIAAVAVVWLLGSLIARHGRQAESAAGRALPNLIAASGQLFAGSPGVRAARDCHCVRQAQACPDAIQHGWITGAVGPGVLVTEVALVAWLAVTVFSATRGPPGSPGSIRLVMTVTGRSILARNCISRR</sequence>
<proteinExistence type="predicted"/>
<evidence type="ECO:0000313" key="3">
    <source>
        <dbReference type="Proteomes" id="UP001058626"/>
    </source>
</evidence>
<keyword evidence="3" id="KW-1185">Reference proteome</keyword>
<organism evidence="2 3">
    <name type="scientific">Mycobacterium pseudoshottsii</name>
    <dbReference type="NCBI Taxonomy" id="265949"/>
    <lineage>
        <taxon>Bacteria</taxon>
        <taxon>Bacillati</taxon>
        <taxon>Actinomycetota</taxon>
        <taxon>Actinomycetes</taxon>
        <taxon>Mycobacteriales</taxon>
        <taxon>Mycobacteriaceae</taxon>
        <taxon>Mycobacterium</taxon>
        <taxon>Mycobacterium ulcerans group</taxon>
    </lineage>
</organism>
<keyword evidence="1" id="KW-1133">Transmembrane helix</keyword>
<feature type="transmembrane region" description="Helical" evidence="1">
    <location>
        <begin position="12"/>
        <end position="30"/>
    </location>
</feature>
<gene>
    <name evidence="2" type="ORF">NJB1907Z4_C24950</name>
</gene>
<dbReference type="EMBL" id="AP026367">
    <property type="protein sequence ID" value="BDN82280.1"/>
    <property type="molecule type" value="Genomic_DNA"/>
</dbReference>
<accession>A0A9N7QMV1</accession>
<dbReference type="InterPro" id="IPR058714">
    <property type="entry name" value="LpqS"/>
</dbReference>
<dbReference type="Proteomes" id="UP001058626">
    <property type="component" value="Chromosome"/>
</dbReference>
<evidence type="ECO:0000256" key="1">
    <source>
        <dbReference type="SAM" id="Phobius"/>
    </source>
</evidence>
<keyword evidence="1" id="KW-0812">Transmembrane</keyword>
<name>A0A9N7QMV1_9MYCO</name>
<dbReference type="Pfam" id="PF26327">
    <property type="entry name" value="LpqS"/>
    <property type="match status" value="1"/>
</dbReference>